<gene>
    <name evidence="12" type="ORF">SM611_13635</name>
</gene>
<evidence type="ECO:0000256" key="4">
    <source>
        <dbReference type="ARBA" id="ARBA00022679"/>
    </source>
</evidence>
<keyword evidence="5" id="KW-0547">Nucleotide-binding</keyword>
<reference evidence="12 13" key="1">
    <citation type="submission" date="2023-11" db="EMBL/GenBank/DDBJ databases">
        <title>Actinomadura monticuli sp. nov., isolated from volcanic ash.</title>
        <authorList>
            <person name="Lee S.D."/>
            <person name="Yang H."/>
            <person name="Kim I.S."/>
        </authorList>
    </citation>
    <scope>NUCLEOTIDE SEQUENCE [LARGE SCALE GENOMIC DNA]</scope>
    <source>
        <strain evidence="12 13">DLS-62</strain>
    </source>
</reference>
<dbReference type="Gene3D" id="3.30.565.10">
    <property type="entry name" value="Histidine kinase-like ATPase, C-terminal domain"/>
    <property type="match status" value="1"/>
</dbReference>
<dbReference type="EMBL" id="JAXCEI010000005">
    <property type="protein sequence ID" value="MFA1539973.1"/>
    <property type="molecule type" value="Genomic_DNA"/>
</dbReference>
<comment type="caution">
    <text evidence="12">The sequence shown here is derived from an EMBL/GenBank/DDBJ whole genome shotgun (WGS) entry which is preliminary data.</text>
</comment>
<evidence type="ECO:0000256" key="2">
    <source>
        <dbReference type="ARBA" id="ARBA00012438"/>
    </source>
</evidence>
<keyword evidence="7" id="KW-0067">ATP-binding</keyword>
<feature type="transmembrane region" description="Helical" evidence="9">
    <location>
        <begin position="86"/>
        <end position="105"/>
    </location>
</feature>
<sequence length="466" mass="49640">MGTEDDVGELSREPGGGAVGWAATRWAAATRGGGDAPSVLNRPWHPVAMARSSLTWRSALYLGVSMGLGLGWFVTLVVGLSLSAGLLIIWVGVPLLALLMIAWRFGAMLERRLVRAAFGVRIPDPYRRLPAGRNPLSKLRGMATDPATWKDLAYLAVLFPVTLVEFVVSAAVWGATGMTLFLPLIVAVNGDGAEISFGVVSYWAGNPLEAVPVMALGLVFLVLAMYVTRAMAIGHSVFTALLLGPSPAQAENTELRRRTEHLRASRARGVDAAEFERRRIERDLHDGAQQRLLAVAMDIGRARAKLDEDPEGARALIEQAHAGTKEAISELRDLARGIYPAILTDRGLDPALSGLAARAPVPVEVDVDLPERPPAAVESIAYFIVAESLANVAKYARATQVSVRVAREDRWVVVEVVDNGVGGAVARPEGGLAGLADRAATIDGMLIVDSPPGGPTIIRADLPCTW</sequence>
<keyword evidence="9" id="KW-0812">Transmembrane</keyword>
<evidence type="ECO:0000256" key="3">
    <source>
        <dbReference type="ARBA" id="ARBA00022553"/>
    </source>
</evidence>
<keyword evidence="13" id="KW-1185">Reference proteome</keyword>
<feature type="transmembrane region" description="Helical" evidence="9">
    <location>
        <begin position="152"/>
        <end position="175"/>
    </location>
</feature>
<accession>A0ABV4Q9Z2</accession>
<keyword evidence="8" id="KW-0902">Two-component regulatory system</keyword>
<evidence type="ECO:0000256" key="5">
    <source>
        <dbReference type="ARBA" id="ARBA00022741"/>
    </source>
</evidence>
<feature type="transmembrane region" description="Helical" evidence="9">
    <location>
        <begin position="59"/>
        <end position="80"/>
    </location>
</feature>
<dbReference type="RefSeq" id="WP_371949876.1">
    <property type="nucleotide sequence ID" value="NZ_JAXCEI010000005.1"/>
</dbReference>
<dbReference type="PANTHER" id="PTHR24421:SF10">
    <property type="entry name" value="NITRATE_NITRITE SENSOR PROTEIN NARQ"/>
    <property type="match status" value="1"/>
</dbReference>
<dbReference type="Gene3D" id="1.20.5.1930">
    <property type="match status" value="1"/>
</dbReference>
<dbReference type="EC" id="2.7.13.3" evidence="2"/>
<dbReference type="InterPro" id="IPR011712">
    <property type="entry name" value="Sig_transdc_His_kin_sub3_dim/P"/>
</dbReference>
<dbReference type="PANTHER" id="PTHR24421">
    <property type="entry name" value="NITRATE/NITRITE SENSOR PROTEIN NARX-RELATED"/>
    <property type="match status" value="1"/>
</dbReference>
<feature type="transmembrane region" description="Helical" evidence="9">
    <location>
        <begin position="210"/>
        <end position="228"/>
    </location>
</feature>
<evidence type="ECO:0000259" key="11">
    <source>
        <dbReference type="Pfam" id="PF13796"/>
    </source>
</evidence>
<keyword evidence="6" id="KW-0418">Kinase</keyword>
<keyword evidence="3" id="KW-0597">Phosphoprotein</keyword>
<evidence type="ECO:0000256" key="9">
    <source>
        <dbReference type="SAM" id="Phobius"/>
    </source>
</evidence>
<dbReference type="InterPro" id="IPR025828">
    <property type="entry name" value="Put_sensor_dom"/>
</dbReference>
<evidence type="ECO:0000259" key="10">
    <source>
        <dbReference type="Pfam" id="PF07730"/>
    </source>
</evidence>
<comment type="catalytic activity">
    <reaction evidence="1">
        <text>ATP + protein L-histidine = ADP + protein N-phospho-L-histidine.</text>
        <dbReference type="EC" id="2.7.13.3"/>
    </reaction>
</comment>
<evidence type="ECO:0000256" key="1">
    <source>
        <dbReference type="ARBA" id="ARBA00000085"/>
    </source>
</evidence>
<keyword evidence="4" id="KW-0808">Transferase</keyword>
<evidence type="ECO:0000313" key="12">
    <source>
        <dbReference type="EMBL" id="MFA1539973.1"/>
    </source>
</evidence>
<dbReference type="InterPro" id="IPR036890">
    <property type="entry name" value="HATPase_C_sf"/>
</dbReference>
<evidence type="ECO:0000256" key="6">
    <source>
        <dbReference type="ARBA" id="ARBA00022777"/>
    </source>
</evidence>
<evidence type="ECO:0000313" key="13">
    <source>
        <dbReference type="Proteomes" id="UP001569963"/>
    </source>
</evidence>
<dbReference type="InterPro" id="IPR050482">
    <property type="entry name" value="Sensor_HK_TwoCompSys"/>
</dbReference>
<protein>
    <recommendedName>
        <fullName evidence="2">histidine kinase</fullName>
        <ecNumber evidence="2">2.7.13.3</ecNumber>
    </recommendedName>
</protein>
<proteinExistence type="predicted"/>
<dbReference type="Pfam" id="PF13796">
    <property type="entry name" value="Sensor"/>
    <property type="match status" value="1"/>
</dbReference>
<organism evidence="12 13">
    <name type="scientific">Actinomadura monticuli</name>
    <dbReference type="NCBI Taxonomy" id="3097367"/>
    <lineage>
        <taxon>Bacteria</taxon>
        <taxon>Bacillati</taxon>
        <taxon>Actinomycetota</taxon>
        <taxon>Actinomycetes</taxon>
        <taxon>Streptosporangiales</taxon>
        <taxon>Thermomonosporaceae</taxon>
        <taxon>Actinomadura</taxon>
    </lineage>
</organism>
<dbReference type="Pfam" id="PF07730">
    <property type="entry name" value="HisKA_3"/>
    <property type="match status" value="1"/>
</dbReference>
<dbReference type="SUPFAM" id="SSF55874">
    <property type="entry name" value="ATPase domain of HSP90 chaperone/DNA topoisomerase II/histidine kinase"/>
    <property type="match status" value="1"/>
</dbReference>
<name>A0ABV4Q9Z2_9ACTN</name>
<feature type="domain" description="Putative sensor" evidence="11">
    <location>
        <begin position="61"/>
        <end position="243"/>
    </location>
</feature>
<keyword evidence="9" id="KW-1133">Transmembrane helix</keyword>
<dbReference type="Proteomes" id="UP001569963">
    <property type="component" value="Unassembled WGS sequence"/>
</dbReference>
<keyword evidence="9" id="KW-0472">Membrane</keyword>
<feature type="domain" description="Signal transduction histidine kinase subgroup 3 dimerisation and phosphoacceptor" evidence="10">
    <location>
        <begin position="276"/>
        <end position="341"/>
    </location>
</feature>
<evidence type="ECO:0000256" key="8">
    <source>
        <dbReference type="ARBA" id="ARBA00023012"/>
    </source>
</evidence>
<evidence type="ECO:0000256" key="7">
    <source>
        <dbReference type="ARBA" id="ARBA00022840"/>
    </source>
</evidence>